<keyword evidence="2" id="KW-1185">Reference proteome</keyword>
<dbReference type="SUPFAM" id="SSF56235">
    <property type="entry name" value="N-terminal nucleophile aminohydrolases (Ntn hydrolases)"/>
    <property type="match status" value="1"/>
</dbReference>
<dbReference type="InterPro" id="IPR043137">
    <property type="entry name" value="GGT_ssub_C"/>
</dbReference>
<protein>
    <submittedName>
        <fullName evidence="1">Glutathione hydrolase-like YwrD proenzyme</fullName>
    </submittedName>
</protein>
<dbReference type="InterPro" id="IPR043138">
    <property type="entry name" value="GGT_lsub"/>
</dbReference>
<dbReference type="GO" id="GO:0016787">
    <property type="term" value="F:hydrolase activity"/>
    <property type="evidence" value="ECO:0007669"/>
    <property type="project" value="UniProtKB-KW"/>
</dbReference>
<dbReference type="InterPro" id="IPR029055">
    <property type="entry name" value="Ntn_hydrolases_N"/>
</dbReference>
<accession>A0AAF0YBV6</accession>
<sequence>MPLDYSKLNPANDTHFAPFASRRSTVYSTKGMVATSQPLAAQAGLEILNKGGNAADAAVATAAALNVTEPTCTGIGGDLFCLFYDAKSKTVRGINASGRAPKALTLEYLRGQGVTGDTIPLDNLNSVTVPGAAAGWELTVKEFGSGKLTLAEVLKPAIRLAKDGVPSHEINSRQWAGGEKLVKKTSPNWREMMLPDGTPPKQSNIMKHPELARTFEAIAEHGAKGFYTGRIAEEIVKLIQSAGGVMTLEDLAEHTAEVVEPIKYDFKATADDPGLTLWECPPNGQGLTALLALGIIEAVERVHGVDVLTLEHNSTEYLHVLIEALRLAFADTQYYVTDPAFAYVPVKELLSKEYLDKRATLIDLTKSGNPKHGYPVSSSDTVYLTTADKEGNACSFIASNYAGFGTGAIPAGCGFTLQNRGSGFVLREGHPNNVAGGKRPYHTIIPAMVTHGDELVLSYGVMGGFMQPQGHVQVLLNLLRGYTPQSSLDAPRFCISAGLPDAGTANAAAAGDVNSEIWIEEGVAPEVIDALRALGHDIKLATGYTRRIAGKGQVILAVRDPSGANVWAGGSDLRGDGAAVGQI</sequence>
<dbReference type="PANTHER" id="PTHR43881:SF1">
    <property type="entry name" value="GAMMA-GLUTAMYLTRANSPEPTIDASE (AFU_ORTHOLOGUE AFUA_4G13580)"/>
    <property type="match status" value="1"/>
</dbReference>
<keyword evidence="1" id="KW-0378">Hydrolase</keyword>
<gene>
    <name evidence="1" type="primary">ywrD_0</name>
    <name evidence="1" type="ORF">LOC62_03G005093</name>
</gene>
<dbReference type="InterPro" id="IPR052896">
    <property type="entry name" value="GGT-like_enzyme"/>
</dbReference>
<reference evidence="1" key="1">
    <citation type="submission" date="2023-10" db="EMBL/GenBank/DDBJ databases">
        <authorList>
            <person name="Noh H."/>
        </authorList>
    </citation>
    <scope>NUCLEOTIDE SEQUENCE</scope>
    <source>
        <strain evidence="1">DUCC4014</strain>
    </source>
</reference>
<dbReference type="Pfam" id="PF01019">
    <property type="entry name" value="G_glu_transpept"/>
    <property type="match status" value="1"/>
</dbReference>
<dbReference type="Proteomes" id="UP000827549">
    <property type="component" value="Chromosome 3"/>
</dbReference>
<dbReference type="GeneID" id="87808324"/>
<organism evidence="1 2">
    <name type="scientific">Vanrija pseudolonga</name>
    <dbReference type="NCBI Taxonomy" id="143232"/>
    <lineage>
        <taxon>Eukaryota</taxon>
        <taxon>Fungi</taxon>
        <taxon>Dikarya</taxon>
        <taxon>Basidiomycota</taxon>
        <taxon>Agaricomycotina</taxon>
        <taxon>Tremellomycetes</taxon>
        <taxon>Trichosporonales</taxon>
        <taxon>Trichosporonaceae</taxon>
        <taxon>Vanrija</taxon>
    </lineage>
</organism>
<dbReference type="Gene3D" id="1.10.246.130">
    <property type="match status" value="1"/>
</dbReference>
<name>A0AAF0YBV6_9TREE</name>
<dbReference type="Gene3D" id="3.60.20.40">
    <property type="match status" value="1"/>
</dbReference>
<dbReference type="AlphaFoldDB" id="A0AAF0YBV6"/>
<dbReference type="RefSeq" id="XP_062627603.1">
    <property type="nucleotide sequence ID" value="XM_062771619.1"/>
</dbReference>
<dbReference type="EMBL" id="CP086716">
    <property type="protein sequence ID" value="WOO81571.1"/>
    <property type="molecule type" value="Genomic_DNA"/>
</dbReference>
<dbReference type="PANTHER" id="PTHR43881">
    <property type="entry name" value="GAMMA-GLUTAMYLTRANSPEPTIDASE (AFU_ORTHOLOGUE AFUA_4G13580)"/>
    <property type="match status" value="1"/>
</dbReference>
<evidence type="ECO:0000313" key="1">
    <source>
        <dbReference type="EMBL" id="WOO81571.1"/>
    </source>
</evidence>
<dbReference type="PRINTS" id="PR01210">
    <property type="entry name" value="GGTRANSPTASE"/>
</dbReference>
<proteinExistence type="predicted"/>
<evidence type="ECO:0000313" key="2">
    <source>
        <dbReference type="Proteomes" id="UP000827549"/>
    </source>
</evidence>